<evidence type="ECO:0008006" key="5">
    <source>
        <dbReference type="Google" id="ProtNLM"/>
    </source>
</evidence>
<dbReference type="EMBL" id="CACSIK010000001">
    <property type="protein sequence ID" value="CAA0084223.1"/>
    <property type="molecule type" value="Genomic_DNA"/>
</dbReference>
<evidence type="ECO:0000313" key="1">
    <source>
        <dbReference type="EMBL" id="CAA0082426.1"/>
    </source>
</evidence>
<dbReference type="Pfam" id="PF11215">
    <property type="entry name" value="DUF3010"/>
    <property type="match status" value="1"/>
</dbReference>
<keyword evidence="3" id="KW-1185">Reference proteome</keyword>
<evidence type="ECO:0000313" key="2">
    <source>
        <dbReference type="EMBL" id="CAA0084223.1"/>
    </source>
</evidence>
<dbReference type="AlphaFoldDB" id="A0A5S9N1D9"/>
<organism evidence="1 4">
    <name type="scientific">Zhongshania aliphaticivorans</name>
    <dbReference type="NCBI Taxonomy" id="1470434"/>
    <lineage>
        <taxon>Bacteria</taxon>
        <taxon>Pseudomonadati</taxon>
        <taxon>Pseudomonadota</taxon>
        <taxon>Gammaproteobacteria</taxon>
        <taxon>Cellvibrionales</taxon>
        <taxon>Spongiibacteraceae</taxon>
        <taxon>Zhongshania</taxon>
    </lineage>
</organism>
<gene>
    <name evidence="2" type="ORF">IHBHHGIJ_00657</name>
    <name evidence="1" type="ORF">KFEGEMFD_00493</name>
</gene>
<dbReference type="EMBL" id="CACSIM010000001">
    <property type="protein sequence ID" value="CAA0082426.1"/>
    <property type="molecule type" value="Genomic_DNA"/>
</dbReference>
<dbReference type="RefSeq" id="WP_159267331.1">
    <property type="nucleotide sequence ID" value="NZ_CACSIK010000001.1"/>
</dbReference>
<reference evidence="3 4" key="1">
    <citation type="submission" date="2019-11" db="EMBL/GenBank/DDBJ databases">
        <authorList>
            <person name="Holert J."/>
        </authorList>
    </citation>
    <scope>NUCLEOTIDE SEQUENCE [LARGE SCALE GENOMIC DNA]</scope>
    <source>
        <strain evidence="1">BC3_2A</strain>
        <strain evidence="2">SB11_1A</strain>
    </source>
</reference>
<dbReference type="Proteomes" id="UP000439591">
    <property type="component" value="Unassembled WGS sequence"/>
</dbReference>
<protein>
    <recommendedName>
        <fullName evidence="5">DUF3010 domain-containing protein</fullName>
    </recommendedName>
</protein>
<name>A0A5S9N1D9_9GAMM</name>
<evidence type="ECO:0000313" key="4">
    <source>
        <dbReference type="Proteomes" id="UP000439591"/>
    </source>
</evidence>
<sequence length="142" mass="15508">MRICGVELSSNDAVVCLLSLDGQQFNIPGCRARKISLPKDHSREDLQQFQTAFSQLMQDYKIDKVAIKGRLPKGKFAGGAVSFKLEATIQLIADIDVVLITSTQAKATLAEHPLPIPFADTELKGFQEAAFITAYVAHKMSA</sequence>
<accession>A0A5S9N1D9</accession>
<dbReference type="InterPro" id="IPR021378">
    <property type="entry name" value="DUF3010"/>
</dbReference>
<dbReference type="Proteomes" id="UP000435877">
    <property type="component" value="Unassembled WGS sequence"/>
</dbReference>
<evidence type="ECO:0000313" key="3">
    <source>
        <dbReference type="Proteomes" id="UP000435877"/>
    </source>
</evidence>
<proteinExistence type="predicted"/>
<dbReference type="OrthoDB" id="6214536at2"/>